<accession>A0A540V0I0</accession>
<reference evidence="1 2" key="1">
    <citation type="submission" date="2019-06" db="EMBL/GenBank/DDBJ databases">
        <title>Genome sequence of Ureibacillus terrenus.</title>
        <authorList>
            <person name="Maclea K.S."/>
            <person name="Simoes M."/>
        </authorList>
    </citation>
    <scope>NUCLEOTIDE SEQUENCE [LARGE SCALE GENOMIC DNA]</scope>
    <source>
        <strain evidence="1 2">ATCC BAA-384</strain>
    </source>
</reference>
<dbReference type="EMBL" id="VIGD01000013">
    <property type="protein sequence ID" value="TQE90262.1"/>
    <property type="molecule type" value="Genomic_DNA"/>
</dbReference>
<proteinExistence type="predicted"/>
<gene>
    <name evidence="1" type="ORF">FKZ59_10540</name>
</gene>
<sequence>MKDGQTAYAVDLHPPDFSKSGGFFLYKNESFAGVLKHRFHESPFAGLYLSRYVQKLLKNVK</sequence>
<protein>
    <submittedName>
        <fullName evidence="1">Uncharacterized protein</fullName>
    </submittedName>
</protein>
<evidence type="ECO:0000313" key="1">
    <source>
        <dbReference type="EMBL" id="TQE90262.1"/>
    </source>
</evidence>
<organism evidence="1 2">
    <name type="scientific">Ureibacillus terrenus</name>
    <dbReference type="NCBI Taxonomy" id="118246"/>
    <lineage>
        <taxon>Bacteria</taxon>
        <taxon>Bacillati</taxon>
        <taxon>Bacillota</taxon>
        <taxon>Bacilli</taxon>
        <taxon>Bacillales</taxon>
        <taxon>Caryophanaceae</taxon>
        <taxon>Ureibacillus</taxon>
    </lineage>
</organism>
<dbReference type="AlphaFoldDB" id="A0A540V0I0"/>
<name>A0A540V0I0_9BACL</name>
<evidence type="ECO:0000313" key="2">
    <source>
        <dbReference type="Proteomes" id="UP000315753"/>
    </source>
</evidence>
<comment type="caution">
    <text evidence="1">The sequence shown here is derived from an EMBL/GenBank/DDBJ whole genome shotgun (WGS) entry which is preliminary data.</text>
</comment>
<keyword evidence="2" id="KW-1185">Reference proteome</keyword>
<dbReference type="Proteomes" id="UP000315753">
    <property type="component" value="Unassembled WGS sequence"/>
</dbReference>